<accession>A0AAD7N4T1</accession>
<proteinExistence type="predicted"/>
<dbReference type="AlphaFoldDB" id="A0AAD7N4T1"/>
<dbReference type="Proteomes" id="UP001215598">
    <property type="component" value="Unassembled WGS sequence"/>
</dbReference>
<dbReference type="Gene3D" id="3.40.50.300">
    <property type="entry name" value="P-loop containing nucleotide triphosphate hydrolases"/>
    <property type="match status" value="1"/>
</dbReference>
<dbReference type="EMBL" id="JARKIB010000087">
    <property type="protein sequence ID" value="KAJ7744413.1"/>
    <property type="molecule type" value="Genomic_DNA"/>
</dbReference>
<gene>
    <name evidence="1" type="ORF">B0H16DRAFT_991899</name>
</gene>
<keyword evidence="2" id="KW-1185">Reference proteome</keyword>
<dbReference type="CDD" id="cd00882">
    <property type="entry name" value="Ras_like_GTPase"/>
    <property type="match status" value="1"/>
</dbReference>
<comment type="caution">
    <text evidence="1">The sequence shown here is derived from an EMBL/GenBank/DDBJ whole genome shotgun (WGS) entry which is preliminary data.</text>
</comment>
<name>A0AAD7N4T1_9AGAR</name>
<dbReference type="InterPro" id="IPR027417">
    <property type="entry name" value="P-loop_NTPase"/>
</dbReference>
<dbReference type="SUPFAM" id="SSF52540">
    <property type="entry name" value="P-loop containing nucleoside triphosphate hydrolases"/>
    <property type="match status" value="1"/>
</dbReference>
<organism evidence="1 2">
    <name type="scientific">Mycena metata</name>
    <dbReference type="NCBI Taxonomy" id="1033252"/>
    <lineage>
        <taxon>Eukaryota</taxon>
        <taxon>Fungi</taxon>
        <taxon>Dikarya</taxon>
        <taxon>Basidiomycota</taxon>
        <taxon>Agaricomycotina</taxon>
        <taxon>Agaricomycetes</taxon>
        <taxon>Agaricomycetidae</taxon>
        <taxon>Agaricales</taxon>
        <taxon>Marasmiineae</taxon>
        <taxon>Mycenaceae</taxon>
        <taxon>Mycena</taxon>
    </lineage>
</organism>
<sequence>MAANPLTMNDQTVARRRLPNVKFRVLIVGRANAGKTSILQRVCDTTESPKTYEVTEGGRREIHLDPTSERGQHNISDELEFSNHKGYVFHDSRGLESGTADELQIIQDFVGDRSSRKRLQDRLHAIWYCIPMDGNRESLDIKPFHNICPDKNVPVIAVFTKFETFRHNTRSNMRLNGQKGNLVAECQKRFEERYLSELGVGAKFVRLEGMQKSDARCEELINTTMGTLDTATVALMLLAVQTENLGLNVQYTVSRILQKGVWRDFQYYGWVLP</sequence>
<evidence type="ECO:0000313" key="1">
    <source>
        <dbReference type="EMBL" id="KAJ7744413.1"/>
    </source>
</evidence>
<reference evidence="1" key="1">
    <citation type="submission" date="2023-03" db="EMBL/GenBank/DDBJ databases">
        <title>Massive genome expansion in bonnet fungi (Mycena s.s.) driven by repeated elements and novel gene families across ecological guilds.</title>
        <authorList>
            <consortium name="Lawrence Berkeley National Laboratory"/>
            <person name="Harder C.B."/>
            <person name="Miyauchi S."/>
            <person name="Viragh M."/>
            <person name="Kuo A."/>
            <person name="Thoen E."/>
            <person name="Andreopoulos B."/>
            <person name="Lu D."/>
            <person name="Skrede I."/>
            <person name="Drula E."/>
            <person name="Henrissat B."/>
            <person name="Morin E."/>
            <person name="Kohler A."/>
            <person name="Barry K."/>
            <person name="LaButti K."/>
            <person name="Morin E."/>
            <person name="Salamov A."/>
            <person name="Lipzen A."/>
            <person name="Mereny Z."/>
            <person name="Hegedus B."/>
            <person name="Baldrian P."/>
            <person name="Stursova M."/>
            <person name="Weitz H."/>
            <person name="Taylor A."/>
            <person name="Grigoriev I.V."/>
            <person name="Nagy L.G."/>
            <person name="Martin F."/>
            <person name="Kauserud H."/>
        </authorList>
    </citation>
    <scope>NUCLEOTIDE SEQUENCE</scope>
    <source>
        <strain evidence="1">CBHHK182m</strain>
    </source>
</reference>
<protein>
    <submittedName>
        <fullName evidence="1">GTP-binding protein</fullName>
    </submittedName>
</protein>
<evidence type="ECO:0000313" key="2">
    <source>
        <dbReference type="Proteomes" id="UP001215598"/>
    </source>
</evidence>